<dbReference type="PIRSF" id="PIRSF001382">
    <property type="entry name" value="TrpG-trpC-trpF"/>
    <property type="match status" value="1"/>
</dbReference>
<dbReference type="PROSITE" id="PS00614">
    <property type="entry name" value="IGPS"/>
    <property type="match status" value="1"/>
</dbReference>
<keyword evidence="9 16" id="KW-0822">Tryptophan biosynthesis</keyword>
<evidence type="ECO:0000256" key="14">
    <source>
        <dbReference type="ARBA" id="ARBA00023268"/>
    </source>
</evidence>
<dbReference type="Proteomes" id="UP000714275">
    <property type="component" value="Unassembled WGS sequence"/>
</dbReference>
<keyword evidence="13 16" id="KW-0456">Lyase</keyword>
<dbReference type="FunFam" id="3.40.50.880:FF:000031">
    <property type="entry name" value="Multifunctional tryptophan biosynthesis protein"/>
    <property type="match status" value="1"/>
</dbReference>
<dbReference type="InterPro" id="IPR029062">
    <property type="entry name" value="Class_I_gatase-like"/>
</dbReference>
<keyword evidence="8 16" id="KW-0210">Decarboxylase</keyword>
<comment type="pathway">
    <text evidence="5 16">Amino-acid biosynthesis; L-tryptophan biosynthesis; L-tryptophan from chorismate: step 4/5.</text>
</comment>
<feature type="domain" description="N-(5'phosphoribosyl) anthranilate isomerase (PRAI)" evidence="20">
    <location>
        <begin position="626"/>
        <end position="677"/>
    </location>
</feature>
<keyword evidence="10" id="KW-0315">Glutamine amidotransferase</keyword>
<keyword evidence="22" id="KW-1185">Reference proteome</keyword>
<comment type="caution">
    <text evidence="21">The sequence shown here is derived from an EMBL/GenBank/DDBJ whole genome shotgun (WGS) entry which is preliminary data.</text>
</comment>
<dbReference type="InterPro" id="IPR016302">
    <property type="entry name" value="Anthranilate_synth_II"/>
</dbReference>
<evidence type="ECO:0000256" key="11">
    <source>
        <dbReference type="ARBA" id="ARBA00023141"/>
    </source>
</evidence>
<evidence type="ECO:0000256" key="6">
    <source>
        <dbReference type="ARBA" id="ARBA00004873"/>
    </source>
</evidence>
<dbReference type="NCBIfam" id="TIGR00566">
    <property type="entry name" value="trpG_papA"/>
    <property type="match status" value="1"/>
</dbReference>
<keyword evidence="11 16" id="KW-0057">Aromatic amino acid biosynthesis</keyword>
<evidence type="ECO:0000256" key="5">
    <source>
        <dbReference type="ARBA" id="ARBA00004696"/>
    </source>
</evidence>
<dbReference type="PRINTS" id="PR00097">
    <property type="entry name" value="ANTSNTHASEII"/>
</dbReference>
<dbReference type="EC" id="4.1.1.48" evidence="16"/>
<comment type="catalytic activity">
    <reaction evidence="2 16">
        <text>1-(2-carboxyphenylamino)-1-deoxy-D-ribulose 5-phosphate + H(+) = (1S,2R)-1-C-(indol-3-yl)glycerol 3-phosphate + CO2 + H2O</text>
        <dbReference type="Rhea" id="RHEA:23476"/>
        <dbReference type="ChEBI" id="CHEBI:15377"/>
        <dbReference type="ChEBI" id="CHEBI:15378"/>
        <dbReference type="ChEBI" id="CHEBI:16526"/>
        <dbReference type="ChEBI" id="CHEBI:58613"/>
        <dbReference type="ChEBI" id="CHEBI:58866"/>
        <dbReference type="EC" id="4.1.1.48"/>
    </reaction>
</comment>
<keyword evidence="7 16" id="KW-0028">Amino-acid biosynthesis</keyword>
<dbReference type="InterPro" id="IPR001240">
    <property type="entry name" value="PRAI_dom"/>
</dbReference>
<evidence type="ECO:0000256" key="4">
    <source>
        <dbReference type="ARBA" id="ARBA00004664"/>
    </source>
</evidence>
<dbReference type="GO" id="GO:0005829">
    <property type="term" value="C:cytosol"/>
    <property type="evidence" value="ECO:0007669"/>
    <property type="project" value="TreeGrafter"/>
</dbReference>
<comment type="function">
    <text evidence="3 16">Trifunctional enzyme bearing the Gln amidotransferase (GATase) domain of anthranilate synthase, indole-glycerolphosphate synthase, and phosphoribosylanthranilate isomerase activities.</text>
</comment>
<comment type="catalytic activity">
    <reaction evidence="15 16">
        <text>chorismate + L-glutamine = anthranilate + pyruvate + L-glutamate + H(+)</text>
        <dbReference type="Rhea" id="RHEA:21732"/>
        <dbReference type="ChEBI" id="CHEBI:15361"/>
        <dbReference type="ChEBI" id="CHEBI:15378"/>
        <dbReference type="ChEBI" id="CHEBI:16567"/>
        <dbReference type="ChEBI" id="CHEBI:29748"/>
        <dbReference type="ChEBI" id="CHEBI:29985"/>
        <dbReference type="ChEBI" id="CHEBI:58359"/>
        <dbReference type="EC" id="4.1.3.27"/>
    </reaction>
</comment>
<dbReference type="InterPro" id="IPR013785">
    <property type="entry name" value="Aldolase_TIM"/>
</dbReference>
<feature type="domain" description="Indole-3-glycerol phosphate synthase" evidence="19">
    <location>
        <begin position="249"/>
        <end position="516"/>
    </location>
</feature>
<dbReference type="CDD" id="cd00405">
    <property type="entry name" value="PRAI"/>
    <property type="match status" value="1"/>
</dbReference>
<evidence type="ECO:0000256" key="7">
    <source>
        <dbReference type="ARBA" id="ARBA00022605"/>
    </source>
</evidence>
<protein>
    <recommendedName>
        <fullName evidence="16">Multifunctional tryptophan biosynthesis protein</fullName>
    </recommendedName>
    <domain>
        <recommendedName>
            <fullName evidence="16">Anthranilate synthase component 2</fullName>
            <shortName evidence="16">AS</shortName>
            <ecNumber evidence="16">4.1.3.27</ecNumber>
        </recommendedName>
        <alternativeName>
            <fullName evidence="16">Anthranilate synthase, glutamine amidotransferase component</fullName>
        </alternativeName>
    </domain>
    <domain>
        <recommendedName>
            <fullName evidence="16">Indole-3-glycerol phosphate synthase</fullName>
            <shortName evidence="16">IGPS</shortName>
            <ecNumber evidence="16">4.1.1.48</ecNumber>
        </recommendedName>
    </domain>
    <domain>
        <recommendedName>
            <fullName evidence="16">N-(5'-phosphoribosyl)anthranilate isomerase</fullName>
            <shortName evidence="16">PRAI</shortName>
            <ecNumber evidence="16">5.3.1.24</ecNumber>
        </recommendedName>
    </domain>
</protein>
<dbReference type="Gene3D" id="3.20.20.70">
    <property type="entry name" value="Aldolase class I"/>
    <property type="match status" value="2"/>
</dbReference>
<sequence length="863" mass="92379">MAPITLPATLSGDIDTLVIDNFDSFTWNLYQSLSLLGTQVTVIRNNALTADQLPLLHINRLIISPGPGHPKTDSGVSRDAIKYFAGKVPVMGVCMGLECIVDVYGGEIGYAGEIKHGKLSPVIHDGRSIFLSLPQSIQSTRYHSLSASLLSLPSCLMATSATSESGVIMGVRHRTYVIEAVQYHPESILSEEGEGLLKNFLSLKGGTWEENPHAKVNDPEMPPFPYDALTDKSKSISTEAAKSSAPSILTKIAQKRTSDVEALSNTPGLTLSALNAHLSLHLAPPPISLSQRLLHARNGMALLAEIKRASPSAGSIAPHTSAPHTALSYALAGASAISVLTEPTYFHGHLEDMRAVRLAIDGLDSRPAVLRKDFVLSEYQVVEARLAGADSVLLIVAMLGKDRTRALLEYSMTLGMEPLVEVNSPSELLIALDVGAKVIGVNNRNLHSFTVDMSTTSGVAEVLEQKGKTGEVILCALSGIKSPVDVRAYREQGVKAVLVGESLMRAEDKGKFIRQLLDWDEPVPNSPSSEISQSIPPTALVKICGILTPSEALSTANAGADFLGLVFVSSSKRRVSLHIAREISLAVRNAFPLPDSDDDEGEDENLNLPLPWFTSHTHASYIPSHMRKTRPLLVGVFQNQPLRYIQRVVRDVGLDIVQLHGSEPIEWARSIGVPVIKVGGVPPPSAPESVPEEKPESVSEGNEAEEIHTAPLPSPDPLATLTTPGYHHFILLDTTSSAQSSSPSGGTGKTLDWALAARLVKKGEVPVISPDVSVNASPSGAVNGTGEQNLDEDPTSTFPLPLILAGGLKPSNVREAVERVRPWVVDVSGGVERDGIDGELEREGGRKDEEKVRAFVRAAKGMY</sequence>
<feature type="domain" description="Glutamine amidotransferase" evidence="18">
    <location>
        <begin position="17"/>
        <end position="201"/>
    </location>
</feature>
<evidence type="ECO:0000256" key="3">
    <source>
        <dbReference type="ARBA" id="ARBA00003272"/>
    </source>
</evidence>
<evidence type="ECO:0000256" key="13">
    <source>
        <dbReference type="ARBA" id="ARBA00023239"/>
    </source>
</evidence>
<accession>A0A9P7D7M5</accession>
<dbReference type="EMBL" id="JABBWD010000004">
    <property type="protein sequence ID" value="KAG1782042.1"/>
    <property type="molecule type" value="Genomic_DNA"/>
</dbReference>
<dbReference type="AlphaFoldDB" id="A0A9P7D7M5"/>
<dbReference type="InterPro" id="IPR050472">
    <property type="entry name" value="Anth_synth/Amidotransfase"/>
</dbReference>
<comment type="pathway">
    <text evidence="6 16">Amino-acid biosynthesis; L-tryptophan biosynthesis; L-tryptophan from chorismate: step 1/5.</text>
</comment>
<dbReference type="PANTHER" id="PTHR43418">
    <property type="entry name" value="MULTIFUNCTIONAL TRYPTOPHAN BIOSYNTHESIS PROTEIN-RELATED"/>
    <property type="match status" value="1"/>
</dbReference>
<dbReference type="GO" id="GO:0000162">
    <property type="term" value="P:L-tryptophan biosynthetic process"/>
    <property type="evidence" value="ECO:0007669"/>
    <property type="project" value="UniProtKB-UniRule"/>
</dbReference>
<dbReference type="SUPFAM" id="SSF52317">
    <property type="entry name" value="Class I glutamine amidotransferase-like"/>
    <property type="match status" value="1"/>
</dbReference>
<dbReference type="InterPro" id="IPR017926">
    <property type="entry name" value="GATASE"/>
</dbReference>
<comment type="catalytic activity">
    <reaction evidence="1 16">
        <text>N-(5-phospho-beta-D-ribosyl)anthranilate = 1-(2-carboxyphenylamino)-1-deoxy-D-ribulose 5-phosphate</text>
        <dbReference type="Rhea" id="RHEA:21540"/>
        <dbReference type="ChEBI" id="CHEBI:18277"/>
        <dbReference type="ChEBI" id="CHEBI:58613"/>
        <dbReference type="EC" id="5.3.1.24"/>
    </reaction>
</comment>
<dbReference type="EC" id="4.1.3.27" evidence="16"/>
<evidence type="ECO:0000313" key="21">
    <source>
        <dbReference type="EMBL" id="KAG1782042.1"/>
    </source>
</evidence>
<feature type="region of interest" description="Disordered" evidence="17">
    <location>
        <begin position="682"/>
        <end position="716"/>
    </location>
</feature>
<dbReference type="InterPro" id="IPR001468">
    <property type="entry name" value="Indole-3-GlycerolPSynthase_CS"/>
</dbReference>
<evidence type="ECO:0000256" key="17">
    <source>
        <dbReference type="SAM" id="MobiDB-lite"/>
    </source>
</evidence>
<dbReference type="PANTHER" id="PTHR43418:SF4">
    <property type="entry name" value="MULTIFUNCTIONAL TRYPTOPHAN BIOSYNTHESIS PROTEIN"/>
    <property type="match status" value="1"/>
</dbReference>
<feature type="domain" description="N-(5'phosphoribosyl) anthranilate isomerase (PRAI)" evidence="20">
    <location>
        <begin position="784"/>
        <end position="856"/>
    </location>
</feature>
<keyword evidence="12 16" id="KW-0413">Isomerase</keyword>
<dbReference type="EC" id="5.3.1.24" evidence="16"/>
<dbReference type="Pfam" id="PF00697">
    <property type="entry name" value="PRAI"/>
    <property type="match status" value="2"/>
</dbReference>
<dbReference type="GO" id="GO:0004640">
    <property type="term" value="F:phosphoribosylanthranilate isomerase activity"/>
    <property type="evidence" value="ECO:0007669"/>
    <property type="project" value="UniProtKB-UniRule"/>
</dbReference>
<evidence type="ECO:0000256" key="15">
    <source>
        <dbReference type="ARBA" id="ARBA00047683"/>
    </source>
</evidence>
<evidence type="ECO:0000259" key="18">
    <source>
        <dbReference type="Pfam" id="PF00117"/>
    </source>
</evidence>
<evidence type="ECO:0000313" key="22">
    <source>
        <dbReference type="Proteomes" id="UP000714275"/>
    </source>
</evidence>
<evidence type="ECO:0000256" key="10">
    <source>
        <dbReference type="ARBA" id="ARBA00022962"/>
    </source>
</evidence>
<evidence type="ECO:0000256" key="16">
    <source>
        <dbReference type="PIRNR" id="PIRNR001382"/>
    </source>
</evidence>
<evidence type="ECO:0000259" key="20">
    <source>
        <dbReference type="Pfam" id="PF00697"/>
    </source>
</evidence>
<evidence type="ECO:0000256" key="8">
    <source>
        <dbReference type="ARBA" id="ARBA00022793"/>
    </source>
</evidence>
<comment type="pathway">
    <text evidence="4 16">Amino-acid biosynthesis; L-tryptophan biosynthesis; L-tryptophan from chorismate: step 3/5.</text>
</comment>
<evidence type="ECO:0000256" key="1">
    <source>
        <dbReference type="ARBA" id="ARBA00001164"/>
    </source>
</evidence>
<reference evidence="21" key="1">
    <citation type="journal article" date="2020" name="New Phytol.">
        <title>Comparative genomics reveals dynamic genome evolution in host specialist ectomycorrhizal fungi.</title>
        <authorList>
            <person name="Lofgren L.A."/>
            <person name="Nguyen N.H."/>
            <person name="Vilgalys R."/>
            <person name="Ruytinx J."/>
            <person name="Liao H.L."/>
            <person name="Branco S."/>
            <person name="Kuo A."/>
            <person name="LaButti K."/>
            <person name="Lipzen A."/>
            <person name="Andreopoulos W."/>
            <person name="Pangilinan J."/>
            <person name="Riley R."/>
            <person name="Hundley H."/>
            <person name="Na H."/>
            <person name="Barry K."/>
            <person name="Grigoriev I.V."/>
            <person name="Stajich J.E."/>
            <person name="Kennedy P.G."/>
        </authorList>
    </citation>
    <scope>NUCLEOTIDE SEQUENCE</scope>
    <source>
        <strain evidence="21">DOB743</strain>
    </source>
</reference>
<dbReference type="InterPro" id="IPR013798">
    <property type="entry name" value="Indole-3-glycerol_P_synth_dom"/>
</dbReference>
<dbReference type="PRINTS" id="PR00096">
    <property type="entry name" value="GATASE"/>
</dbReference>
<gene>
    <name evidence="21" type="ORF">EV702DRAFT_1069298</name>
</gene>
<dbReference type="OrthoDB" id="524799at2759"/>
<dbReference type="GO" id="GO:0004049">
    <property type="term" value="F:anthranilate synthase activity"/>
    <property type="evidence" value="ECO:0007669"/>
    <property type="project" value="UniProtKB-UniRule"/>
</dbReference>
<dbReference type="HAMAP" id="MF_00135">
    <property type="entry name" value="PRAI"/>
    <property type="match status" value="1"/>
</dbReference>
<evidence type="ECO:0000259" key="19">
    <source>
        <dbReference type="Pfam" id="PF00218"/>
    </source>
</evidence>
<name>A0A9P7D7M5_9AGAM</name>
<keyword evidence="14" id="KW-0511">Multifunctional enzyme</keyword>
<evidence type="ECO:0000256" key="9">
    <source>
        <dbReference type="ARBA" id="ARBA00022822"/>
    </source>
</evidence>
<evidence type="ECO:0000256" key="12">
    <source>
        <dbReference type="ARBA" id="ARBA00023235"/>
    </source>
</evidence>
<dbReference type="CDD" id="cd00331">
    <property type="entry name" value="IGPS"/>
    <property type="match status" value="1"/>
</dbReference>
<dbReference type="InterPro" id="IPR011060">
    <property type="entry name" value="RibuloseP-bd_barrel"/>
</dbReference>
<dbReference type="Pfam" id="PF00117">
    <property type="entry name" value="GATase"/>
    <property type="match status" value="1"/>
</dbReference>
<proteinExistence type="inferred from homology"/>
<dbReference type="Gene3D" id="3.40.50.880">
    <property type="match status" value="1"/>
</dbReference>
<dbReference type="CDD" id="cd01743">
    <property type="entry name" value="GATase1_Anthranilate_Synthase"/>
    <property type="match status" value="1"/>
</dbReference>
<dbReference type="GO" id="GO:0004425">
    <property type="term" value="F:indole-3-glycerol-phosphate synthase activity"/>
    <property type="evidence" value="ECO:0007669"/>
    <property type="project" value="UniProtKB-UniRule"/>
</dbReference>
<evidence type="ECO:0000256" key="2">
    <source>
        <dbReference type="ARBA" id="ARBA00001633"/>
    </source>
</evidence>
<organism evidence="21 22">
    <name type="scientific">Suillus placidus</name>
    <dbReference type="NCBI Taxonomy" id="48579"/>
    <lineage>
        <taxon>Eukaryota</taxon>
        <taxon>Fungi</taxon>
        <taxon>Dikarya</taxon>
        <taxon>Basidiomycota</taxon>
        <taxon>Agaricomycotina</taxon>
        <taxon>Agaricomycetes</taxon>
        <taxon>Agaricomycetidae</taxon>
        <taxon>Boletales</taxon>
        <taxon>Suillineae</taxon>
        <taxon>Suillaceae</taxon>
        <taxon>Suillus</taxon>
    </lineage>
</organism>
<dbReference type="SUPFAM" id="SSF51366">
    <property type="entry name" value="Ribulose-phoshate binding barrel"/>
    <property type="match status" value="2"/>
</dbReference>
<dbReference type="Pfam" id="PF00218">
    <property type="entry name" value="IGPS"/>
    <property type="match status" value="1"/>
</dbReference>
<dbReference type="InterPro" id="IPR006221">
    <property type="entry name" value="TrpG/PapA_dom"/>
</dbReference>
<dbReference type="PROSITE" id="PS51273">
    <property type="entry name" value="GATASE_TYPE_1"/>
    <property type="match status" value="1"/>
</dbReference>